<keyword evidence="4" id="KW-0503">Monooxygenase</keyword>
<feature type="binding site" description="axial binding residue" evidence="3">
    <location>
        <position position="448"/>
    </location>
    <ligand>
        <name>heme</name>
        <dbReference type="ChEBI" id="CHEBI:30413"/>
    </ligand>
    <ligandPart>
        <name>Fe</name>
        <dbReference type="ChEBI" id="CHEBI:18248"/>
    </ligandPart>
</feature>
<evidence type="ECO:0000256" key="3">
    <source>
        <dbReference type="PIRSR" id="PIRSR602401-1"/>
    </source>
</evidence>
<dbReference type="PANTHER" id="PTHR24305">
    <property type="entry name" value="CYTOCHROME P450"/>
    <property type="match status" value="1"/>
</dbReference>
<keyword evidence="3 4" id="KW-0479">Metal-binding</keyword>
<feature type="compositionally biased region" description="Polar residues" evidence="5">
    <location>
        <begin position="1"/>
        <end position="11"/>
    </location>
</feature>
<sequence>MAQCSILSNWSDAPDTQAPPREGYNMDADAANTHATRMRQIADLPCPKGLPLIGNLHQLAPAKLHLILERWAEEFGTPFRFQIAGMPVTVWTDTELCQSIMRERPHRYRRYATLESVLEEIGCNGLFSAEGAAWEPQRRLVMQALSIPHIKAFYPTLAAITERLRVRWARAAEQGSVVEMTEDLKRYTVDVTSALAFGEDPHTIEKNRGVIQEHLALIFPMLMTRINAPFPYWRYIRLPRDRRVDRALAEVHRYVRQMMERARAHMRDDPSETPRHLLEAMLMMRDQPDSGITDDQVAANVLTLLLAGEDTTANSIAWALLYLADDKPLQQRMADEARAALGASPICPDYGALKSLDLFEAVCTEASRLKPVAAINSFEPLEDVCLQGVSLPAGSKHFFLNRPAMLDAHNFAEPLKFDPDRWLRQRDAAHGAHEMRAYLQFGAGPRVCPGRHLAGVEMRLVLSMLMANFTVHLAVDPDTIEEISAFTMVPSSMPVRLAVRP</sequence>
<dbReference type="GO" id="GO:0020037">
    <property type="term" value="F:heme binding"/>
    <property type="evidence" value="ECO:0007669"/>
    <property type="project" value="InterPro"/>
</dbReference>
<evidence type="ECO:0000256" key="1">
    <source>
        <dbReference type="ARBA" id="ARBA00001971"/>
    </source>
</evidence>
<dbReference type="GO" id="GO:0016705">
    <property type="term" value="F:oxidoreductase activity, acting on paired donors, with incorporation or reduction of molecular oxygen"/>
    <property type="evidence" value="ECO:0007669"/>
    <property type="project" value="InterPro"/>
</dbReference>
<dbReference type="PRINTS" id="PR00463">
    <property type="entry name" value="EP450I"/>
</dbReference>
<dbReference type="Proteomes" id="UP000198638">
    <property type="component" value="Unassembled WGS sequence"/>
</dbReference>
<dbReference type="EMBL" id="FNRQ01000013">
    <property type="protein sequence ID" value="SEB24225.1"/>
    <property type="molecule type" value="Genomic_DNA"/>
</dbReference>
<dbReference type="Gene3D" id="1.10.630.10">
    <property type="entry name" value="Cytochrome P450"/>
    <property type="match status" value="1"/>
</dbReference>
<evidence type="ECO:0000256" key="2">
    <source>
        <dbReference type="ARBA" id="ARBA00010617"/>
    </source>
</evidence>
<keyword evidence="7" id="KW-1185">Reference proteome</keyword>
<protein>
    <submittedName>
        <fullName evidence="6">Cytochrome P450</fullName>
    </submittedName>
</protein>
<dbReference type="PRINTS" id="PR00385">
    <property type="entry name" value="P450"/>
</dbReference>
<name>A0A1H4HR55_9BURK</name>
<proteinExistence type="inferred from homology"/>
<keyword evidence="3 4" id="KW-0408">Iron</keyword>
<comment type="similarity">
    <text evidence="2 4">Belongs to the cytochrome P450 family.</text>
</comment>
<evidence type="ECO:0000313" key="6">
    <source>
        <dbReference type="EMBL" id="SEB24225.1"/>
    </source>
</evidence>
<evidence type="ECO:0000256" key="4">
    <source>
        <dbReference type="RuleBase" id="RU000461"/>
    </source>
</evidence>
<dbReference type="PROSITE" id="PS00086">
    <property type="entry name" value="CYTOCHROME_P450"/>
    <property type="match status" value="1"/>
</dbReference>
<feature type="region of interest" description="Disordered" evidence="5">
    <location>
        <begin position="1"/>
        <end position="25"/>
    </location>
</feature>
<evidence type="ECO:0000313" key="7">
    <source>
        <dbReference type="Proteomes" id="UP000198638"/>
    </source>
</evidence>
<keyword evidence="4" id="KW-0560">Oxidoreductase</keyword>
<dbReference type="STRING" id="83784.SAMN05192564_11338"/>
<accession>A0A1H4HR55</accession>
<reference evidence="7" key="1">
    <citation type="submission" date="2016-10" db="EMBL/GenBank/DDBJ databases">
        <authorList>
            <person name="Varghese N."/>
            <person name="Submissions S."/>
        </authorList>
    </citation>
    <scope>NUCLEOTIDE SEQUENCE [LARGE SCALE GENOMIC DNA]</scope>
    <source>
        <strain evidence="7">LMG 24000</strain>
    </source>
</reference>
<dbReference type="InterPro" id="IPR001128">
    <property type="entry name" value="Cyt_P450"/>
</dbReference>
<comment type="cofactor">
    <cofactor evidence="1 3">
        <name>heme</name>
        <dbReference type="ChEBI" id="CHEBI:30413"/>
    </cofactor>
</comment>
<dbReference type="InterPro" id="IPR036396">
    <property type="entry name" value="Cyt_P450_sf"/>
</dbReference>
<keyword evidence="3 4" id="KW-0349">Heme</keyword>
<dbReference type="SUPFAM" id="SSF48264">
    <property type="entry name" value="Cytochrome P450"/>
    <property type="match status" value="1"/>
</dbReference>
<dbReference type="GO" id="GO:0005506">
    <property type="term" value="F:iron ion binding"/>
    <property type="evidence" value="ECO:0007669"/>
    <property type="project" value="InterPro"/>
</dbReference>
<organism evidence="6 7">
    <name type="scientific">Paraburkholderia sartisoli</name>
    <dbReference type="NCBI Taxonomy" id="83784"/>
    <lineage>
        <taxon>Bacteria</taxon>
        <taxon>Pseudomonadati</taxon>
        <taxon>Pseudomonadota</taxon>
        <taxon>Betaproteobacteria</taxon>
        <taxon>Burkholderiales</taxon>
        <taxon>Burkholderiaceae</taxon>
        <taxon>Paraburkholderia</taxon>
    </lineage>
</organism>
<dbReference type="AlphaFoldDB" id="A0A1H4HR55"/>
<gene>
    <name evidence="6" type="ORF">SAMN05192564_11338</name>
</gene>
<evidence type="ECO:0000256" key="5">
    <source>
        <dbReference type="SAM" id="MobiDB-lite"/>
    </source>
</evidence>
<dbReference type="InterPro" id="IPR050121">
    <property type="entry name" value="Cytochrome_P450_monoxygenase"/>
</dbReference>
<dbReference type="InterPro" id="IPR002401">
    <property type="entry name" value="Cyt_P450_E_grp-I"/>
</dbReference>
<dbReference type="Pfam" id="PF00067">
    <property type="entry name" value="p450"/>
    <property type="match status" value="1"/>
</dbReference>
<dbReference type="PANTHER" id="PTHR24305:SF166">
    <property type="entry name" value="CYTOCHROME P450 12A4, MITOCHONDRIAL-RELATED"/>
    <property type="match status" value="1"/>
</dbReference>
<dbReference type="GO" id="GO:0004497">
    <property type="term" value="F:monooxygenase activity"/>
    <property type="evidence" value="ECO:0007669"/>
    <property type="project" value="UniProtKB-KW"/>
</dbReference>
<dbReference type="CDD" id="cd11083">
    <property type="entry name" value="CYP_unk"/>
    <property type="match status" value="1"/>
</dbReference>
<dbReference type="InterPro" id="IPR017972">
    <property type="entry name" value="Cyt_P450_CS"/>
</dbReference>